<sequence>MSASMWKAMLEEAGTFLKEEKYQQALDASRRVSQFDANNFQAFMCVGLASFHLQQWEDSENAFVRATALKPDLPAPWKNLVDLYDAQGELKKKVGPLEKLIDIFQKGKKTKACQKWIADLASTAFALNLWPKAFDAWFLLVNDNNSEFPELSLNNTPNDEIQHPLLIWLELIDLLQRPHLSLSDCNSMCSLDDVSAAFFAVAATWSWDLEGPKSRVVERTESAIAFFMRHHLDMLKKTKPNSQDKKTRLSLLDSLATSIVQWRPDSKLPCEYLLLRAEDSDSPLDSTEILQLVQSVSTTHKRSPLTLLFQAVELWKSKLAADARAALSDALASSSSSSFTEFSLCVQPHMELAEIALEDPQTRDVDSCLKRLEKSRAVANEKATLLGVAPPKPTIFSECRASLMEARARELTGELEKPLGLYRAVLNAKEPMWSLDAALGAAELLRKQRCYEDAVSLLDSHTSLWINNDEHVALAASARGWVLFEQGKAAEARVDLERGVTGTRDIAKKALALKRLGIFYWEAGGAERSDKALCFGHLLQAAKLSPGDADIFAYLGKWYQEVAKDVVRAEKCYLKALSLSPVNELAGVALSEVYEAQGKSDLNVKMWEQVTAAPESAPVWALLRLAQALVDQDNERAVSKLHLVLRNDPTSPRNWCILGHVYRHFGKIVASQRSYAKAIELGEQSWCVVSELARIEASLHMYDEALARIRHVLEMDLDATSKTVVTMLLADVLFKHAKSLCAEGSYGHAAANLKEASQLLRGCTTSFAATPEAFKLLGDVHALAFYLTPEDFTDDSSNSKVHPWVSFLSGGRKAHEAVVTLMKSSNVSGAALAQAYYDAGMSCWYEALALATTSQVPVSAFTHSPSAKQASHTAPIHQLQEKTMTYMQLALRNDASNSFAWNGIAIAHRHAVVKQFAWSRSIHHGQCDAAWANLGMFYTTHAPRVPKRGPAIARSAFLHLQGVNPNNPAMWTGYGMLAAQVGSTEQLEKSAEAFGCALQATRDLDALKHFVATWLALENKKLDSVAASAKTSLSLQESAQNESLLFGMRKYLERDPFHPAAWNLLGVVQQRIGLHDMAVASFSRALDLAKQVPCGQNKRRLRSQMRGTEWNLHVARLSVQSAIGKRDQDNFHELKELQATFALPDDSLLARMLKLRLLFLNGSSTDAATAASTLLNNVSKQSKKNALCLALIALTVRYGSDGMGDVIERCKAQFAQRHNEEDALLLDLLDRQRSNKSEVLDRLNARARSDAGTTYDWIRLCLALLESGNSVAPSIDECWKRITSAAARSRSTGCSEELPQVASLVSMAVGMSTDDLSKAQRLVRMDPTNALSYAIAGARFLKRATVAETSDDDKSRWVSAAELLLRQGLKVSALSPFDLALLHGLLGAAATLLNQKADAQHHADQGIAQLESTSGAEAATSLLRARVMAVADVTNALTEYKRAAKMDPTAVMTILVELGALFEGAEDFDGAIQAWKLVVASASPNTEDSSQDNASTVRNVFGNLRLALVHGSKQNGKSAKKHGKATVAAATEGGVHSSIVHVAAFVEDVLSKC</sequence>
<dbReference type="PANTHER" id="PTHR15704">
    <property type="entry name" value="SUPERKILLER 3 PROTEIN-RELATED"/>
    <property type="match status" value="1"/>
</dbReference>
<keyword evidence="1" id="KW-0677">Repeat</keyword>
<evidence type="ECO:0000256" key="3">
    <source>
        <dbReference type="PROSITE-ProRule" id="PRU00339"/>
    </source>
</evidence>
<organism evidence="4 5">
    <name type="scientific">Lagenidium giganteum</name>
    <dbReference type="NCBI Taxonomy" id="4803"/>
    <lineage>
        <taxon>Eukaryota</taxon>
        <taxon>Sar</taxon>
        <taxon>Stramenopiles</taxon>
        <taxon>Oomycota</taxon>
        <taxon>Peronosporomycetes</taxon>
        <taxon>Pythiales</taxon>
        <taxon>Pythiaceae</taxon>
    </lineage>
</organism>
<evidence type="ECO:0000313" key="5">
    <source>
        <dbReference type="Proteomes" id="UP001146120"/>
    </source>
</evidence>
<reference evidence="4" key="1">
    <citation type="submission" date="2022-11" db="EMBL/GenBank/DDBJ databases">
        <authorList>
            <person name="Morgan W.R."/>
            <person name="Tartar A."/>
        </authorList>
    </citation>
    <scope>NUCLEOTIDE SEQUENCE</scope>
    <source>
        <strain evidence="4">ARSEF 373</strain>
    </source>
</reference>
<evidence type="ECO:0000256" key="1">
    <source>
        <dbReference type="ARBA" id="ARBA00022737"/>
    </source>
</evidence>
<dbReference type="InterPro" id="IPR039226">
    <property type="entry name" value="Ski3/TTC37"/>
</dbReference>
<feature type="repeat" description="TPR" evidence="3">
    <location>
        <begin position="1059"/>
        <end position="1092"/>
    </location>
</feature>
<dbReference type="SUPFAM" id="SSF48452">
    <property type="entry name" value="TPR-like"/>
    <property type="match status" value="4"/>
</dbReference>
<gene>
    <name evidence="4" type="ORF">N0F65_000564</name>
</gene>
<protein>
    <submittedName>
        <fullName evidence="4">Uncharacterized protein</fullName>
    </submittedName>
</protein>
<dbReference type="InterPro" id="IPR019734">
    <property type="entry name" value="TPR_rpt"/>
</dbReference>
<proteinExistence type="predicted"/>
<evidence type="ECO:0000313" key="4">
    <source>
        <dbReference type="EMBL" id="DBA00379.1"/>
    </source>
</evidence>
<dbReference type="PANTHER" id="PTHR15704:SF7">
    <property type="entry name" value="SUPERKILLER COMPLEX PROTEIN 3"/>
    <property type="match status" value="1"/>
</dbReference>
<evidence type="ECO:0000256" key="2">
    <source>
        <dbReference type="ARBA" id="ARBA00022803"/>
    </source>
</evidence>
<dbReference type="GO" id="GO:0006401">
    <property type="term" value="P:RNA catabolic process"/>
    <property type="evidence" value="ECO:0007669"/>
    <property type="project" value="InterPro"/>
</dbReference>
<name>A0AAV2Z484_9STRA</name>
<dbReference type="Proteomes" id="UP001146120">
    <property type="component" value="Unassembled WGS sequence"/>
</dbReference>
<comment type="caution">
    <text evidence="4">The sequence shown here is derived from an EMBL/GenBank/DDBJ whole genome shotgun (WGS) entry which is preliminary data.</text>
</comment>
<dbReference type="EMBL" id="DAKRPA010000065">
    <property type="protein sequence ID" value="DBA00379.1"/>
    <property type="molecule type" value="Genomic_DNA"/>
</dbReference>
<dbReference type="GO" id="GO:0055087">
    <property type="term" value="C:Ski complex"/>
    <property type="evidence" value="ECO:0007669"/>
    <property type="project" value="InterPro"/>
</dbReference>
<dbReference type="Pfam" id="PF13181">
    <property type="entry name" value="TPR_8"/>
    <property type="match status" value="1"/>
</dbReference>
<reference evidence="4" key="2">
    <citation type="journal article" date="2023" name="Microbiol Resour">
        <title>Decontamination and Annotation of the Draft Genome Sequence of the Oomycete Lagenidium giganteum ARSEF 373.</title>
        <authorList>
            <person name="Morgan W.R."/>
            <person name="Tartar A."/>
        </authorList>
    </citation>
    <scope>NUCLEOTIDE SEQUENCE</scope>
    <source>
        <strain evidence="4">ARSEF 373</strain>
    </source>
</reference>
<dbReference type="SMART" id="SM00028">
    <property type="entry name" value="TPR"/>
    <property type="match status" value="9"/>
</dbReference>
<keyword evidence="2 3" id="KW-0802">TPR repeat</keyword>
<accession>A0AAV2Z484</accession>
<dbReference type="Gene3D" id="1.25.40.10">
    <property type="entry name" value="Tetratricopeptide repeat domain"/>
    <property type="match status" value="4"/>
</dbReference>
<dbReference type="PROSITE" id="PS50005">
    <property type="entry name" value="TPR"/>
    <property type="match status" value="1"/>
</dbReference>
<dbReference type="InterPro" id="IPR011990">
    <property type="entry name" value="TPR-like_helical_dom_sf"/>
</dbReference>
<keyword evidence="5" id="KW-1185">Reference proteome</keyword>